<dbReference type="Proteomes" id="UP000241954">
    <property type="component" value="Unassembled WGS sequence"/>
</dbReference>
<dbReference type="EMBL" id="PYLW01000004">
    <property type="protein sequence ID" value="PSV98316.1"/>
    <property type="molecule type" value="Genomic_DNA"/>
</dbReference>
<reference evidence="2 3" key="1">
    <citation type="submission" date="2018-01" db="EMBL/GenBank/DDBJ databases">
        <title>Whole genome sequencing of Histamine producing bacteria.</title>
        <authorList>
            <person name="Butler K."/>
        </authorList>
    </citation>
    <scope>NUCLEOTIDE SEQUENCE [LARGE SCALE GENOMIC DNA]</scope>
    <source>
        <strain evidence="2 3">NCIMB 13481</strain>
    </source>
</reference>
<evidence type="ECO:0000313" key="3">
    <source>
        <dbReference type="Proteomes" id="UP000241954"/>
    </source>
</evidence>
<feature type="chain" id="PRO_5015747283" description="Lipoprotein" evidence="1">
    <location>
        <begin position="25"/>
        <end position="300"/>
    </location>
</feature>
<proteinExistence type="predicted"/>
<dbReference type="AlphaFoldDB" id="A0A2T3MNI6"/>
<evidence type="ECO:0000256" key="1">
    <source>
        <dbReference type="SAM" id="SignalP"/>
    </source>
</evidence>
<name>A0A2T3MNI6_9GAMM</name>
<gene>
    <name evidence="2" type="ORF">C9I88_06535</name>
</gene>
<comment type="caution">
    <text evidence="2">The sequence shown here is derived from an EMBL/GenBank/DDBJ whole genome shotgun (WGS) entry which is preliminary data.</text>
</comment>
<keyword evidence="1" id="KW-0732">Signal</keyword>
<evidence type="ECO:0000313" key="2">
    <source>
        <dbReference type="EMBL" id="PSV98316.1"/>
    </source>
</evidence>
<evidence type="ECO:0008006" key="4">
    <source>
        <dbReference type="Google" id="ProtNLM"/>
    </source>
</evidence>
<protein>
    <recommendedName>
        <fullName evidence="4">Lipoprotein</fullName>
    </recommendedName>
</protein>
<organism evidence="2 3">
    <name type="scientific">Photobacterium iliopiscarium</name>
    <dbReference type="NCBI Taxonomy" id="56192"/>
    <lineage>
        <taxon>Bacteria</taxon>
        <taxon>Pseudomonadati</taxon>
        <taxon>Pseudomonadota</taxon>
        <taxon>Gammaproteobacteria</taxon>
        <taxon>Vibrionales</taxon>
        <taxon>Vibrionaceae</taxon>
        <taxon>Photobacterium</taxon>
    </lineage>
</organism>
<dbReference type="RefSeq" id="WP_107237012.1">
    <property type="nucleotide sequence ID" value="NZ_PYLW01000004.1"/>
</dbReference>
<dbReference type="PROSITE" id="PS51257">
    <property type="entry name" value="PROKAR_LIPOPROTEIN"/>
    <property type="match status" value="1"/>
</dbReference>
<accession>A0A2T3MNI6</accession>
<sequence length="300" mass="33598">MKKCSLLKLSLVLLPLLVGCSTTKEVNNTSEAYNIANQTILTKDYRILLTKYKCPLKDYSADDVKAIQAAFEKRSPGNLSIAFGVLSLLGGDLMSGGIDIVGGTTSNIASSRHRSSNPTWFAAIPKKQAKNGLDATNQVRKTIQNEAINLLEEYGVELEKVVIKSERKAVFGGEISREVAYKVKNSDVVYGFHFNEFYLSNERVEMVEGRTNFIADKEQFVLGPETQFYGLNIFNKEFFIKNKIAPFDEKDGYDVFMNKLTSRLPQGYFYYSSPSESANFIPAIYKNGKKYLFLSKGIAL</sequence>
<feature type="signal peptide" evidence="1">
    <location>
        <begin position="1"/>
        <end position="24"/>
    </location>
</feature>